<evidence type="ECO:0000256" key="9">
    <source>
        <dbReference type="ARBA" id="ARBA00023015"/>
    </source>
</evidence>
<dbReference type="GeneID" id="14497481"/>
<dbReference type="HOGENOM" id="CLU_011815_0_2_1"/>
<sequence>MKLEKKNADDNPEEELYGIQKERNIRQVQFGLGKKFLTWYGSNVYFNKSTRLLGYINMPKSPGKKGKIQSPVGQYWLDTLYICEYCFKYTDQLKELESHISHCLYAKKAPGRIMYKSPDITIRRVKGWKHELYCQCLCLFTKLFLDNKSMYFKLPHYEFYIIYKTGSTKPMGYFSKDILSYARYNLACILTFPPYQRQHVGTYLMEFSYKLSKLEGIASGPETPLSPFGLISYINYWSRIIAMELLEGELMGYNYVTLEMISKVTGFRISDIITTFKQLDCLDENDNILLNKLKMWAKGKSKHLKGYYLDNEYFLADA</sequence>
<keyword evidence="6" id="KW-0863">Zinc-finger</keyword>
<dbReference type="InterPro" id="IPR050603">
    <property type="entry name" value="MYST_HAT"/>
</dbReference>
<keyword evidence="9" id="KW-0805">Transcription regulation</keyword>
<evidence type="ECO:0000256" key="1">
    <source>
        <dbReference type="ARBA" id="ARBA00004123"/>
    </source>
</evidence>
<dbReference type="KEGG" id="tbl:TBLA_0H00310"/>
<evidence type="ECO:0000256" key="11">
    <source>
        <dbReference type="ARBA" id="ARBA00023242"/>
    </source>
</evidence>
<evidence type="ECO:0000256" key="7">
    <source>
        <dbReference type="ARBA" id="ARBA00022833"/>
    </source>
</evidence>
<dbReference type="PROSITE" id="PS51726">
    <property type="entry name" value="MYST_HAT"/>
    <property type="match status" value="1"/>
</dbReference>
<dbReference type="EMBL" id="HE806323">
    <property type="protein sequence ID" value="CCH62324.1"/>
    <property type="molecule type" value="Genomic_DNA"/>
</dbReference>
<dbReference type="InterPro" id="IPR016181">
    <property type="entry name" value="Acyl_CoA_acyltransferase"/>
</dbReference>
<dbReference type="GO" id="GO:0030466">
    <property type="term" value="P:silent mating-type cassette heterochromatin formation"/>
    <property type="evidence" value="ECO:0007669"/>
    <property type="project" value="EnsemblFungi"/>
</dbReference>
<dbReference type="OrthoDB" id="787137at2759"/>
<evidence type="ECO:0000256" key="2">
    <source>
        <dbReference type="ARBA" id="ARBA00010107"/>
    </source>
</evidence>
<evidence type="ECO:0000259" key="14">
    <source>
        <dbReference type="PROSITE" id="PS51726"/>
    </source>
</evidence>
<dbReference type="GO" id="GO:0000781">
    <property type="term" value="C:chromosome, telomeric region"/>
    <property type="evidence" value="ECO:0007669"/>
    <property type="project" value="GOC"/>
</dbReference>
<dbReference type="GO" id="GO:0031509">
    <property type="term" value="P:subtelomeric heterochromatin formation"/>
    <property type="evidence" value="ECO:0007669"/>
    <property type="project" value="EnsemblFungi"/>
</dbReference>
<dbReference type="Proteomes" id="UP000002866">
    <property type="component" value="Chromosome 8"/>
</dbReference>
<accession>I2H7H2</accession>
<organism evidence="15 16">
    <name type="scientific">Henningerozyma blattae (strain ATCC 34711 / CBS 6284 / DSM 70876 / NBRC 10599 / NRRL Y-10934 / UCD 77-7)</name>
    <name type="common">Yeast</name>
    <name type="synonym">Tetrapisispora blattae</name>
    <dbReference type="NCBI Taxonomy" id="1071380"/>
    <lineage>
        <taxon>Eukaryota</taxon>
        <taxon>Fungi</taxon>
        <taxon>Dikarya</taxon>
        <taxon>Ascomycota</taxon>
        <taxon>Saccharomycotina</taxon>
        <taxon>Saccharomycetes</taxon>
        <taxon>Saccharomycetales</taxon>
        <taxon>Saccharomycetaceae</taxon>
        <taxon>Henningerozyma</taxon>
    </lineage>
</organism>
<dbReference type="GO" id="GO:0008270">
    <property type="term" value="F:zinc ion binding"/>
    <property type="evidence" value="ECO:0007669"/>
    <property type="project" value="UniProtKB-KW"/>
</dbReference>
<dbReference type="GO" id="GO:0033255">
    <property type="term" value="C:SAS acetyltransferase complex"/>
    <property type="evidence" value="ECO:0007669"/>
    <property type="project" value="EnsemblFungi"/>
</dbReference>
<evidence type="ECO:0000256" key="3">
    <source>
        <dbReference type="ARBA" id="ARBA00013184"/>
    </source>
</evidence>
<dbReference type="SUPFAM" id="SSF55729">
    <property type="entry name" value="Acyl-CoA N-acyltransferases (Nat)"/>
    <property type="match status" value="1"/>
</dbReference>
<protein>
    <recommendedName>
        <fullName evidence="3">histone acetyltransferase</fullName>
        <ecNumber evidence="3">2.3.1.48</ecNumber>
    </recommendedName>
</protein>
<gene>
    <name evidence="15" type="primary">TBLA0H00310</name>
    <name evidence="15" type="ORF">TBLA_0H00310</name>
</gene>
<comment type="similarity">
    <text evidence="2">Belongs to the MYST (SAS/MOZ) family.</text>
</comment>
<dbReference type="Pfam" id="PF01853">
    <property type="entry name" value="MOZ_SAS"/>
    <property type="match status" value="1"/>
</dbReference>
<keyword evidence="11" id="KW-0539">Nucleus</keyword>
<evidence type="ECO:0000256" key="12">
    <source>
        <dbReference type="ARBA" id="ARBA00023315"/>
    </source>
</evidence>
<dbReference type="GO" id="GO:0035267">
    <property type="term" value="C:NuA4 histone acetyltransferase complex"/>
    <property type="evidence" value="ECO:0007669"/>
    <property type="project" value="TreeGrafter"/>
</dbReference>
<feature type="active site" description="Proton donor/acceptor" evidence="13">
    <location>
        <position position="222"/>
    </location>
</feature>
<keyword evidence="7" id="KW-0862">Zinc</keyword>
<dbReference type="RefSeq" id="XP_004181843.1">
    <property type="nucleotide sequence ID" value="XM_004181795.1"/>
</dbReference>
<evidence type="ECO:0000256" key="8">
    <source>
        <dbReference type="ARBA" id="ARBA00022990"/>
    </source>
</evidence>
<dbReference type="GO" id="GO:0005634">
    <property type="term" value="C:nucleus"/>
    <property type="evidence" value="ECO:0007669"/>
    <property type="project" value="UniProtKB-SubCell"/>
</dbReference>
<comment type="subcellular location">
    <subcellularLocation>
        <location evidence="1">Nucleus</location>
    </subcellularLocation>
</comment>
<dbReference type="EC" id="2.3.1.48" evidence="3"/>
<dbReference type="Gene3D" id="1.10.10.10">
    <property type="entry name" value="Winged helix-like DNA-binding domain superfamily/Winged helix DNA-binding domain"/>
    <property type="match status" value="1"/>
</dbReference>
<reference evidence="15 16" key="1">
    <citation type="journal article" date="2011" name="Proc. Natl. Acad. Sci. U.S.A.">
        <title>Evolutionary erosion of yeast sex chromosomes by mating-type switching accidents.</title>
        <authorList>
            <person name="Gordon J.L."/>
            <person name="Armisen D."/>
            <person name="Proux-Wera E."/>
            <person name="Oheigeartaigh S.S."/>
            <person name="Byrne K.P."/>
            <person name="Wolfe K.H."/>
        </authorList>
    </citation>
    <scope>NUCLEOTIDE SEQUENCE [LARGE SCALE GENOMIC DNA]</scope>
    <source>
        <strain evidence="16">ATCC 34711 / CBS 6284 / DSM 70876 / NBRC 10599 / NRRL Y-10934 / UCD 77-7</strain>
    </source>
</reference>
<dbReference type="FunCoup" id="I2H7H2">
    <property type="interactions" value="328"/>
</dbReference>
<feature type="domain" description="MYST-type HAT" evidence="14">
    <location>
        <begin position="20"/>
        <end position="298"/>
    </location>
</feature>
<keyword evidence="4" id="KW-0808">Transferase</keyword>
<keyword evidence="10" id="KW-0804">Transcription</keyword>
<keyword evidence="16" id="KW-1185">Reference proteome</keyword>
<dbReference type="InterPro" id="IPR036388">
    <property type="entry name" value="WH-like_DNA-bd_sf"/>
</dbReference>
<evidence type="ECO:0000256" key="6">
    <source>
        <dbReference type="ARBA" id="ARBA00022771"/>
    </source>
</evidence>
<evidence type="ECO:0000256" key="13">
    <source>
        <dbReference type="PIRSR" id="PIRSR602717-51"/>
    </source>
</evidence>
<dbReference type="InterPro" id="IPR040706">
    <property type="entry name" value="Zf-MYST"/>
</dbReference>
<keyword evidence="12" id="KW-0012">Acyltransferase</keyword>
<name>I2H7H2_HENB6</name>
<dbReference type="GO" id="GO:0046972">
    <property type="term" value="F:histone H4K16 acetyltransferase activity"/>
    <property type="evidence" value="ECO:0007669"/>
    <property type="project" value="TreeGrafter"/>
</dbReference>
<dbReference type="Gene3D" id="3.30.60.60">
    <property type="entry name" value="N-acetyl transferase-like"/>
    <property type="match status" value="1"/>
</dbReference>
<dbReference type="InParanoid" id="I2H7H2"/>
<dbReference type="STRING" id="1071380.I2H7H2"/>
<evidence type="ECO:0000256" key="5">
    <source>
        <dbReference type="ARBA" id="ARBA00022723"/>
    </source>
</evidence>
<evidence type="ECO:0000313" key="16">
    <source>
        <dbReference type="Proteomes" id="UP000002866"/>
    </source>
</evidence>
<dbReference type="PANTHER" id="PTHR10615:SF219">
    <property type="entry name" value="HISTONE ACETYLTRANSFERASE KAT5"/>
    <property type="match status" value="1"/>
</dbReference>
<keyword evidence="5" id="KW-0479">Metal-binding</keyword>
<dbReference type="PANTHER" id="PTHR10615">
    <property type="entry name" value="HISTONE ACETYLTRANSFERASE"/>
    <property type="match status" value="1"/>
</dbReference>
<dbReference type="GO" id="GO:0006355">
    <property type="term" value="P:regulation of DNA-templated transcription"/>
    <property type="evidence" value="ECO:0007669"/>
    <property type="project" value="InterPro"/>
</dbReference>
<dbReference type="Pfam" id="PF17772">
    <property type="entry name" value="zf-MYST"/>
    <property type="match status" value="1"/>
</dbReference>
<dbReference type="OMA" id="LDNKSMY"/>
<proteinExistence type="inferred from homology"/>
<dbReference type="AlphaFoldDB" id="I2H7H2"/>
<evidence type="ECO:0000256" key="10">
    <source>
        <dbReference type="ARBA" id="ARBA00023163"/>
    </source>
</evidence>
<dbReference type="FunFam" id="3.40.630.30:FF:000067">
    <property type="entry name" value="Histone acetyltransferase"/>
    <property type="match status" value="1"/>
</dbReference>
<dbReference type="InterPro" id="IPR002717">
    <property type="entry name" value="HAT_MYST-type"/>
</dbReference>
<dbReference type="Gene3D" id="3.40.630.30">
    <property type="match status" value="1"/>
</dbReference>
<dbReference type="eggNOG" id="KOG2747">
    <property type="taxonomic scope" value="Eukaryota"/>
</dbReference>
<evidence type="ECO:0000256" key="4">
    <source>
        <dbReference type="ARBA" id="ARBA00022679"/>
    </source>
</evidence>
<evidence type="ECO:0000313" key="15">
    <source>
        <dbReference type="EMBL" id="CCH62324.1"/>
    </source>
</evidence>
<keyword evidence="8" id="KW-0007">Acetylation</keyword>